<dbReference type="GO" id="GO:0007020">
    <property type="term" value="P:microtubule nucleation"/>
    <property type="evidence" value="ECO:0007669"/>
    <property type="project" value="InterPro"/>
</dbReference>
<keyword evidence="10" id="KW-1185">Reference proteome</keyword>
<evidence type="ECO:0000256" key="2">
    <source>
        <dbReference type="ARBA" id="ARBA00022490"/>
    </source>
</evidence>
<evidence type="ECO:0000256" key="6">
    <source>
        <dbReference type="SAM" id="MobiDB-lite"/>
    </source>
</evidence>
<comment type="caution">
    <text evidence="9">The sequence shown here is derived from an EMBL/GenBank/DDBJ whole genome shotgun (WGS) entry which is preliminary data.</text>
</comment>
<evidence type="ECO:0000256" key="5">
    <source>
        <dbReference type="RuleBase" id="RU363050"/>
    </source>
</evidence>
<dbReference type="GO" id="GO:0000930">
    <property type="term" value="C:gamma-tubulin complex"/>
    <property type="evidence" value="ECO:0007669"/>
    <property type="project" value="TreeGrafter"/>
</dbReference>
<dbReference type="PANTHER" id="PTHR19302:SF70">
    <property type="entry name" value="GAMMA-TUBULIN COMPLEX COMPONENT 6"/>
    <property type="match status" value="1"/>
</dbReference>
<evidence type="ECO:0000259" key="7">
    <source>
        <dbReference type="Pfam" id="PF04130"/>
    </source>
</evidence>
<dbReference type="EMBL" id="JAULSN010000006">
    <property type="protein sequence ID" value="KAK3369003.1"/>
    <property type="molecule type" value="Genomic_DNA"/>
</dbReference>
<dbReference type="InterPro" id="IPR007259">
    <property type="entry name" value="GCP"/>
</dbReference>
<sequence>MANEGDAGSLFGIPDFGRVSSWLESGLLDLNRTHPLFSIDVTKNNTSLVLLPGGLGGLGAFGGPGNGTTPALAPLLRDCDRDDDTTSRGDAGFFRIPPLLKDPASNIAEVQDPEPEHSEAGSEALLPPEEDPWLGDDGSVPNAPETKTWEKFDQGAQNPLSPVFITEAGPVAFDAWLASGRASSPTESDVLDDASYCACLFALALGRSSLLFSWDSEKRSFVKTIARLRTLGLSLELIGCIDRLCLDCANSTKRLQSFADRAYSAASTPARVALARVVDGLVLALQSEINSRNHGVRSILQLQAIVQPVQSVLSYFRDLVGKLARQKSDEAMLSCLFQEAQSAEYRSVLLREATREVLRLVSQPWIDSVQEWLGFKAERGLVITKKGPGKGFVKVADRIWIDDQGYELEEPDFFLDEEKLPSFVPQDIAQALFETGRNLRFLREHHPKHPLSRQSVVVLAKPPEIEWQFDWDSIKRLETKISDYQNALSRAIQGTVLEAEPDAPLPSSWGSGEPAYKFQFLLRSEAEITANVLASINQLNQPPKAVLKTDALTVLFQTRLYQKGEQQAEDNERLPPHWSLVPLLSFGPAVDVQSRLVNQQCMRLLFTSHDLRVHIDLLRQYFLMGNGLLCSRLSHSLFDPDLETAERKAGVALLGGSMGLRLGGRDSWPPASSELRLALMGVLSDSYESPSCRGAPMGCGRPVAASRSYSSDLPGDLSFAVRDLSPKEIDRCMDPDSIEALDFLQLSYKPPSPLRPIMTPVVLLKYDRIFKLLLRVLRMLYVVNQLFRDVPSGRSSRRRGTPQPSNASARFCIEARHFVRQIAAYFFDTGIAVPWRRFEDWLDVAEAEALGANSSDDAASNNDGDLRLAEEKPNICSPALLRDRQEQLLDDIMVGLMLRKRQLPVLKLLEETFSIILRFVEQVRTGAQAQAGENKLADKDAGETPEKLYAAFRKNVEVFITVCRGLGEKSATAAPTGKSSGDAYFMGSDDRRGPSPAENSIEQLLLRLDISGFYAKKGTSSSAV</sequence>
<dbReference type="GO" id="GO:0005874">
    <property type="term" value="C:microtubule"/>
    <property type="evidence" value="ECO:0007669"/>
    <property type="project" value="UniProtKB-KW"/>
</dbReference>
<gene>
    <name evidence="9" type="ORF">B0T24DRAFT_348179</name>
</gene>
<feature type="region of interest" description="Disordered" evidence="6">
    <location>
        <begin position="970"/>
        <end position="998"/>
    </location>
</feature>
<dbReference type="Pfam" id="PF04130">
    <property type="entry name" value="GCP_C_terminal"/>
    <property type="match status" value="1"/>
</dbReference>
<evidence type="ECO:0000313" key="9">
    <source>
        <dbReference type="EMBL" id="KAK3369003.1"/>
    </source>
</evidence>
<proteinExistence type="inferred from homology"/>
<dbReference type="AlphaFoldDB" id="A0AAE0K2N6"/>
<feature type="domain" description="Gamma tubulin complex component protein N-terminal" evidence="8">
    <location>
        <begin position="200"/>
        <end position="606"/>
    </location>
</feature>
<dbReference type="Gene3D" id="1.20.120.1900">
    <property type="entry name" value="Gamma-tubulin complex, C-terminal domain"/>
    <property type="match status" value="1"/>
</dbReference>
<reference evidence="9" key="2">
    <citation type="submission" date="2023-06" db="EMBL/GenBank/DDBJ databases">
        <authorList>
            <consortium name="Lawrence Berkeley National Laboratory"/>
            <person name="Haridas S."/>
            <person name="Hensen N."/>
            <person name="Bonometti L."/>
            <person name="Westerberg I."/>
            <person name="Brannstrom I.O."/>
            <person name="Guillou S."/>
            <person name="Cros-Aarteil S."/>
            <person name="Calhoun S."/>
            <person name="Kuo A."/>
            <person name="Mondo S."/>
            <person name="Pangilinan J."/>
            <person name="Riley R."/>
            <person name="Labutti K."/>
            <person name="Andreopoulos B."/>
            <person name="Lipzen A."/>
            <person name="Chen C."/>
            <person name="Yanf M."/>
            <person name="Daum C."/>
            <person name="Ng V."/>
            <person name="Clum A."/>
            <person name="Steindorff A."/>
            <person name="Ohm R."/>
            <person name="Martin F."/>
            <person name="Silar P."/>
            <person name="Natvig D."/>
            <person name="Lalanne C."/>
            <person name="Gautier V."/>
            <person name="Ament-Velasquez S.L."/>
            <person name="Kruys A."/>
            <person name="Hutchinson M.I."/>
            <person name="Powell A.J."/>
            <person name="Barry K."/>
            <person name="Miller A.N."/>
            <person name="Grigoriev I.V."/>
            <person name="Debuchy R."/>
            <person name="Gladieux P."/>
            <person name="Thoren M.H."/>
            <person name="Johannesson H."/>
        </authorList>
    </citation>
    <scope>NUCLEOTIDE SEQUENCE</scope>
    <source>
        <strain evidence="9">CBS 958.72</strain>
    </source>
</reference>
<dbReference type="Pfam" id="PF17681">
    <property type="entry name" value="GCP_N_terminal"/>
    <property type="match status" value="1"/>
</dbReference>
<organism evidence="9 10">
    <name type="scientific">Lasiosphaeria ovina</name>
    <dbReference type="NCBI Taxonomy" id="92902"/>
    <lineage>
        <taxon>Eukaryota</taxon>
        <taxon>Fungi</taxon>
        <taxon>Dikarya</taxon>
        <taxon>Ascomycota</taxon>
        <taxon>Pezizomycotina</taxon>
        <taxon>Sordariomycetes</taxon>
        <taxon>Sordariomycetidae</taxon>
        <taxon>Sordariales</taxon>
        <taxon>Lasiosphaeriaceae</taxon>
        <taxon>Lasiosphaeria</taxon>
    </lineage>
</organism>
<comment type="subcellular location">
    <subcellularLocation>
        <location evidence="5">Cytoplasm</location>
        <location evidence="5">Cytoskeleton</location>
        <location evidence="5">Microtubule organizing center</location>
    </subcellularLocation>
</comment>
<dbReference type="GO" id="GO:0051225">
    <property type="term" value="P:spindle assembly"/>
    <property type="evidence" value="ECO:0007669"/>
    <property type="project" value="TreeGrafter"/>
</dbReference>
<dbReference type="GO" id="GO:0043015">
    <property type="term" value="F:gamma-tubulin binding"/>
    <property type="evidence" value="ECO:0007669"/>
    <property type="project" value="InterPro"/>
</dbReference>
<name>A0AAE0K2N6_9PEZI</name>
<protein>
    <recommendedName>
        <fullName evidence="5">Spindle pole body component</fullName>
    </recommendedName>
</protein>
<evidence type="ECO:0000259" key="8">
    <source>
        <dbReference type="Pfam" id="PF17681"/>
    </source>
</evidence>
<dbReference type="PANTHER" id="PTHR19302">
    <property type="entry name" value="GAMMA TUBULIN COMPLEX PROTEIN"/>
    <property type="match status" value="1"/>
</dbReference>
<keyword evidence="3 5" id="KW-0493">Microtubule</keyword>
<feature type="domain" description="Gamma tubulin complex component C-terminal" evidence="7">
    <location>
        <begin position="611"/>
        <end position="1014"/>
    </location>
</feature>
<evidence type="ECO:0000256" key="4">
    <source>
        <dbReference type="ARBA" id="ARBA00023212"/>
    </source>
</evidence>
<dbReference type="GO" id="GO:0051011">
    <property type="term" value="F:microtubule minus-end binding"/>
    <property type="evidence" value="ECO:0007669"/>
    <property type="project" value="TreeGrafter"/>
</dbReference>
<reference evidence="9" key="1">
    <citation type="journal article" date="2023" name="Mol. Phylogenet. Evol.">
        <title>Genome-scale phylogeny and comparative genomics of the fungal order Sordariales.</title>
        <authorList>
            <person name="Hensen N."/>
            <person name="Bonometti L."/>
            <person name="Westerberg I."/>
            <person name="Brannstrom I.O."/>
            <person name="Guillou S."/>
            <person name="Cros-Aarteil S."/>
            <person name="Calhoun S."/>
            <person name="Haridas S."/>
            <person name="Kuo A."/>
            <person name="Mondo S."/>
            <person name="Pangilinan J."/>
            <person name="Riley R."/>
            <person name="LaButti K."/>
            <person name="Andreopoulos B."/>
            <person name="Lipzen A."/>
            <person name="Chen C."/>
            <person name="Yan M."/>
            <person name="Daum C."/>
            <person name="Ng V."/>
            <person name="Clum A."/>
            <person name="Steindorff A."/>
            <person name="Ohm R.A."/>
            <person name="Martin F."/>
            <person name="Silar P."/>
            <person name="Natvig D.O."/>
            <person name="Lalanne C."/>
            <person name="Gautier V."/>
            <person name="Ament-Velasquez S.L."/>
            <person name="Kruys A."/>
            <person name="Hutchinson M.I."/>
            <person name="Powell A.J."/>
            <person name="Barry K."/>
            <person name="Miller A.N."/>
            <person name="Grigoriev I.V."/>
            <person name="Debuchy R."/>
            <person name="Gladieux P."/>
            <person name="Hiltunen Thoren M."/>
            <person name="Johannesson H."/>
        </authorList>
    </citation>
    <scope>NUCLEOTIDE SEQUENCE</scope>
    <source>
        <strain evidence="9">CBS 958.72</strain>
    </source>
</reference>
<dbReference type="InterPro" id="IPR042241">
    <property type="entry name" value="GCP_C_sf"/>
</dbReference>
<dbReference type="Proteomes" id="UP001287356">
    <property type="component" value="Unassembled WGS sequence"/>
</dbReference>
<dbReference type="GO" id="GO:0000922">
    <property type="term" value="C:spindle pole"/>
    <property type="evidence" value="ECO:0007669"/>
    <property type="project" value="InterPro"/>
</dbReference>
<evidence type="ECO:0000256" key="3">
    <source>
        <dbReference type="ARBA" id="ARBA00022701"/>
    </source>
</evidence>
<keyword evidence="4 5" id="KW-0206">Cytoskeleton</keyword>
<feature type="region of interest" description="Disordered" evidence="6">
    <location>
        <begin position="111"/>
        <end position="146"/>
    </location>
</feature>
<dbReference type="GO" id="GO:0031122">
    <property type="term" value="P:cytoplasmic microtubule organization"/>
    <property type="evidence" value="ECO:0007669"/>
    <property type="project" value="TreeGrafter"/>
</dbReference>
<dbReference type="GO" id="GO:0051321">
    <property type="term" value="P:meiotic cell cycle"/>
    <property type="evidence" value="ECO:0007669"/>
    <property type="project" value="TreeGrafter"/>
</dbReference>
<evidence type="ECO:0000313" key="10">
    <source>
        <dbReference type="Proteomes" id="UP001287356"/>
    </source>
</evidence>
<dbReference type="InterPro" id="IPR041470">
    <property type="entry name" value="GCP_N"/>
</dbReference>
<comment type="similarity">
    <text evidence="1 5">Belongs to the TUBGCP family.</text>
</comment>
<evidence type="ECO:0000256" key="1">
    <source>
        <dbReference type="ARBA" id="ARBA00010337"/>
    </source>
</evidence>
<dbReference type="FunFam" id="1.20.120.1900:FF:000013">
    <property type="entry name" value="Spindle pole body component"/>
    <property type="match status" value="1"/>
</dbReference>
<dbReference type="GO" id="GO:0000278">
    <property type="term" value="P:mitotic cell cycle"/>
    <property type="evidence" value="ECO:0007669"/>
    <property type="project" value="TreeGrafter"/>
</dbReference>
<dbReference type="GO" id="GO:0005816">
    <property type="term" value="C:spindle pole body"/>
    <property type="evidence" value="ECO:0007669"/>
    <property type="project" value="UniProtKB-ARBA"/>
</dbReference>
<dbReference type="InterPro" id="IPR040457">
    <property type="entry name" value="GCP_C"/>
</dbReference>
<accession>A0AAE0K2N6</accession>
<keyword evidence="2 5" id="KW-0963">Cytoplasm</keyword>